<organism evidence="1 2">
    <name type="scientific">Burkholderia ubonensis</name>
    <dbReference type="NCBI Taxonomy" id="101571"/>
    <lineage>
        <taxon>Bacteria</taxon>
        <taxon>Pseudomonadati</taxon>
        <taxon>Pseudomonadota</taxon>
        <taxon>Betaproteobacteria</taxon>
        <taxon>Burkholderiales</taxon>
        <taxon>Burkholderiaceae</taxon>
        <taxon>Burkholderia</taxon>
        <taxon>Burkholderia cepacia complex</taxon>
    </lineage>
</organism>
<dbReference type="PANTHER" id="PTHR43224">
    <property type="entry name" value="AMIDINOTRANSFERASE"/>
    <property type="match status" value="1"/>
</dbReference>
<dbReference type="PIRSF" id="PIRSF028188">
    <property type="entry name" value="Amdntrnsf_FN0238"/>
    <property type="match status" value="1"/>
</dbReference>
<accession>A0A125DLL7</accession>
<dbReference type="EMBL" id="LPHD01000079">
    <property type="protein sequence ID" value="KWA81615.1"/>
    <property type="molecule type" value="Genomic_DNA"/>
</dbReference>
<name>A0A125DLL7_9BURK</name>
<dbReference type="SUPFAM" id="SSF55909">
    <property type="entry name" value="Pentein"/>
    <property type="match status" value="1"/>
</dbReference>
<dbReference type="Proteomes" id="UP000060630">
    <property type="component" value="Unassembled WGS sequence"/>
</dbReference>
<dbReference type="AlphaFoldDB" id="A0A125DLL7"/>
<comment type="caution">
    <text evidence="1">The sequence shown here is derived from an EMBL/GenBank/DDBJ whole genome shotgun (WGS) entry which is preliminary data.</text>
</comment>
<sequence length="311" mass="34405">MKLVSIQAPAAVVMIRPHHFQPNPQTSADNAFQRSGGAGDARAVSAAARDEVGAAAQRLADAGVRVHMFDDHGEHDTPDSVFPNNWFSTHPGGHVALYPMTCPNRRRERRADVIEMLKTEYRVQDVIDYSGLEYDDVFLEGTGAMVLDHVARIAYTARSRRADPVALERFCTHFNFEPICFDTADAVGRPIYHTNVMMSVATEFALIGLDLISDPNRRDEIRRRLAETGRTVVALEPSQIANFAGNALELSGRDARVLALSRRAFDCLTPHQRRLIERSAQLLPLDVPTIELAGGSVRCMLAGIHLARRQA</sequence>
<proteinExistence type="predicted"/>
<dbReference type="PANTHER" id="PTHR43224:SF1">
    <property type="entry name" value="AMIDINOTRANSFERASE"/>
    <property type="match status" value="1"/>
</dbReference>
<dbReference type="InterPro" id="IPR014541">
    <property type="entry name" value="Amdntrnsf_FN0238"/>
</dbReference>
<evidence type="ECO:0000313" key="1">
    <source>
        <dbReference type="EMBL" id="KWA81615.1"/>
    </source>
</evidence>
<dbReference type="RefSeq" id="WP_059657295.1">
    <property type="nucleotide sequence ID" value="NZ_LOXJ01000057.1"/>
</dbReference>
<dbReference type="GO" id="GO:0016740">
    <property type="term" value="F:transferase activity"/>
    <property type="evidence" value="ECO:0007669"/>
    <property type="project" value="UniProtKB-KW"/>
</dbReference>
<reference evidence="1 2" key="1">
    <citation type="submission" date="2015-11" db="EMBL/GenBank/DDBJ databases">
        <title>Expanding the genomic diversity of Burkholderia species for the development of highly accurate diagnostics.</title>
        <authorList>
            <person name="Sahl J."/>
            <person name="Keim P."/>
            <person name="Wagner D."/>
        </authorList>
    </citation>
    <scope>NUCLEOTIDE SEQUENCE [LARGE SCALE GENOMIC DNA]</scope>
    <source>
        <strain evidence="1 2">MSMB2087WGS</strain>
    </source>
</reference>
<dbReference type="Gene3D" id="3.75.10.10">
    <property type="entry name" value="L-arginine/glycine Amidinotransferase, Chain A"/>
    <property type="match status" value="1"/>
</dbReference>
<keyword evidence="1" id="KW-0808">Transferase</keyword>
<gene>
    <name evidence="1" type="ORF">WL29_28580</name>
</gene>
<dbReference type="Pfam" id="PF19420">
    <property type="entry name" value="DDAH_eukar"/>
    <property type="match status" value="1"/>
</dbReference>
<protein>
    <submittedName>
        <fullName evidence="1">Amidinotransferase</fullName>
    </submittedName>
</protein>
<dbReference type="NCBIfam" id="NF046062">
    <property type="entry name" value="citrull_CtlX"/>
    <property type="match status" value="1"/>
</dbReference>
<evidence type="ECO:0000313" key="2">
    <source>
        <dbReference type="Proteomes" id="UP000060630"/>
    </source>
</evidence>